<evidence type="ECO:0000313" key="3">
    <source>
        <dbReference type="Proteomes" id="UP001107961"/>
    </source>
</evidence>
<gene>
    <name evidence="2" type="ORF">LZG35_03610</name>
</gene>
<keyword evidence="3" id="KW-1185">Reference proteome</keyword>
<organism evidence="2 3">
    <name type="scientific">Alloalcanivorax xenomutans</name>
    <dbReference type="NCBI Taxonomy" id="1094342"/>
    <lineage>
        <taxon>Bacteria</taxon>
        <taxon>Pseudomonadati</taxon>
        <taxon>Pseudomonadota</taxon>
        <taxon>Gammaproteobacteria</taxon>
        <taxon>Oceanospirillales</taxon>
        <taxon>Alcanivoracaceae</taxon>
        <taxon>Alloalcanivorax</taxon>
    </lineage>
</organism>
<proteinExistence type="inferred from homology"/>
<dbReference type="AlphaFoldDB" id="A0A9Q3W364"/>
<dbReference type="InterPro" id="IPR036685">
    <property type="entry name" value="YehU-like_sf"/>
</dbReference>
<dbReference type="SUPFAM" id="SSF118001">
    <property type="entry name" value="YehU-like"/>
    <property type="match status" value="1"/>
</dbReference>
<dbReference type="Proteomes" id="UP001107961">
    <property type="component" value="Unassembled WGS sequence"/>
</dbReference>
<reference evidence="2" key="1">
    <citation type="submission" date="2022-01" db="EMBL/GenBank/DDBJ databases">
        <authorList>
            <person name="Karlyshev A.V."/>
            <person name="Jaspars M."/>
        </authorList>
    </citation>
    <scope>NUCLEOTIDE SEQUENCE</scope>
    <source>
        <strain evidence="2">AGSA3-2</strain>
    </source>
</reference>
<dbReference type="Gene3D" id="1.10.10.610">
    <property type="entry name" value="YehU-like"/>
    <property type="match status" value="1"/>
</dbReference>
<evidence type="ECO:0000256" key="1">
    <source>
        <dbReference type="ARBA" id="ARBA00006450"/>
    </source>
</evidence>
<dbReference type="InterPro" id="IPR010648">
    <property type="entry name" value="UPF0270"/>
</dbReference>
<dbReference type="KEGG" id="axe:P40_08420"/>
<comment type="caution">
    <text evidence="2">The sequence shown here is derived from an EMBL/GenBank/DDBJ whole genome shotgun (WGS) entry which is preliminary data.</text>
</comment>
<sequence>MPIEVPWREVSAETLTNLIEEYVTRDGTDYGEQEVPLATKVEQVRRMLERGECRLMFDEATESVDLVMVS</sequence>
<protein>
    <submittedName>
        <fullName evidence="2">YheU family protein</fullName>
    </submittedName>
</protein>
<name>A0A9Q3W364_9GAMM</name>
<dbReference type="EMBL" id="JAJVKT010000003">
    <property type="protein sequence ID" value="MCE7507711.1"/>
    <property type="molecule type" value="Genomic_DNA"/>
</dbReference>
<comment type="similarity">
    <text evidence="1">Belongs to the UPF0270 family.</text>
</comment>
<dbReference type="PIRSF" id="PIRSF006169">
    <property type="entry name" value="UCP006169"/>
    <property type="match status" value="1"/>
</dbReference>
<dbReference type="Pfam" id="PF06794">
    <property type="entry name" value="UPF0270"/>
    <property type="match status" value="1"/>
</dbReference>
<accession>A0A9Q3W364</accession>
<dbReference type="RefSeq" id="WP_022994386.1">
    <property type="nucleotide sequence ID" value="NZ_CBDDTQ010000001.1"/>
</dbReference>
<dbReference type="GeneID" id="94686447"/>
<evidence type="ECO:0000313" key="2">
    <source>
        <dbReference type="EMBL" id="MCE7507711.1"/>
    </source>
</evidence>